<feature type="region of interest" description="Disordered" evidence="3">
    <location>
        <begin position="459"/>
        <end position="497"/>
    </location>
</feature>
<dbReference type="InterPro" id="IPR029030">
    <property type="entry name" value="Caspase-like_dom_sf"/>
</dbReference>
<dbReference type="InterPro" id="IPR006560">
    <property type="entry name" value="AWS_dom"/>
</dbReference>
<dbReference type="Gene3D" id="3.40.50.1460">
    <property type="match status" value="1"/>
</dbReference>
<dbReference type="GO" id="GO:0006508">
    <property type="term" value="P:proteolysis"/>
    <property type="evidence" value="ECO:0007669"/>
    <property type="project" value="InterPro"/>
</dbReference>
<comment type="similarity">
    <text evidence="1">Belongs to the peptidase C14A family.</text>
</comment>
<dbReference type="RefSeq" id="XP_052127771.1">
    <property type="nucleotide sequence ID" value="XM_052271811.1"/>
</dbReference>
<dbReference type="OrthoDB" id="6114029at2759"/>
<accession>A0A9C6X284</accession>
<dbReference type="InterPro" id="IPR002398">
    <property type="entry name" value="Pept_C14"/>
</dbReference>
<feature type="domain" description="AWS" evidence="5">
    <location>
        <begin position="612"/>
        <end position="650"/>
    </location>
</feature>
<dbReference type="InterPro" id="IPR001309">
    <property type="entry name" value="Pept_C14_p20"/>
</dbReference>
<dbReference type="InterPro" id="IPR015917">
    <property type="entry name" value="Pept_C14A"/>
</dbReference>
<feature type="compositionally biased region" description="Basic and acidic residues" evidence="3">
    <location>
        <begin position="463"/>
        <end position="478"/>
    </location>
</feature>
<evidence type="ECO:0000259" key="4">
    <source>
        <dbReference type="PROSITE" id="PS50208"/>
    </source>
</evidence>
<organism evidence="6 7">
    <name type="scientific">Frankliniella occidentalis</name>
    <name type="common">Western flower thrips</name>
    <name type="synonym">Euthrips occidentalis</name>
    <dbReference type="NCBI Taxonomy" id="133901"/>
    <lineage>
        <taxon>Eukaryota</taxon>
        <taxon>Metazoa</taxon>
        <taxon>Ecdysozoa</taxon>
        <taxon>Arthropoda</taxon>
        <taxon>Hexapoda</taxon>
        <taxon>Insecta</taxon>
        <taxon>Pterygota</taxon>
        <taxon>Neoptera</taxon>
        <taxon>Paraneoptera</taxon>
        <taxon>Thysanoptera</taxon>
        <taxon>Terebrantia</taxon>
        <taxon>Thripoidea</taxon>
        <taxon>Thripidae</taxon>
        <taxon>Frankliniella</taxon>
    </lineage>
</organism>
<protein>
    <submittedName>
        <fullName evidence="7">Uncharacterized protein LOC113216768 isoform X1</fullName>
    </submittedName>
</protein>
<name>A0A9C6X284_FRAOC</name>
<dbReference type="GO" id="GO:0005634">
    <property type="term" value="C:nucleus"/>
    <property type="evidence" value="ECO:0007669"/>
    <property type="project" value="InterPro"/>
</dbReference>
<dbReference type="PRINTS" id="PR00376">
    <property type="entry name" value="IL1BCENZYME"/>
</dbReference>
<dbReference type="PROSITE" id="PS51215">
    <property type="entry name" value="AWS"/>
    <property type="match status" value="1"/>
</dbReference>
<evidence type="ECO:0000259" key="5">
    <source>
        <dbReference type="PROSITE" id="PS51215"/>
    </source>
</evidence>
<dbReference type="SUPFAM" id="SSF52129">
    <property type="entry name" value="Caspase-like"/>
    <property type="match status" value="1"/>
</dbReference>
<dbReference type="PANTHER" id="PTHR10454">
    <property type="entry name" value="CASPASE"/>
    <property type="match status" value="1"/>
</dbReference>
<evidence type="ECO:0000256" key="2">
    <source>
        <dbReference type="ARBA" id="ARBA00022691"/>
    </source>
</evidence>
<evidence type="ECO:0000313" key="7">
    <source>
        <dbReference type="RefSeq" id="XP_052127771.1"/>
    </source>
</evidence>
<sequence length="650" mass="69567">MLKPATLRWHFLQAYIKLHGVGSWPTVLRKVEAQTHPPFASSSQVDGVIAAKAVFSSDPNKANEHKMVLTRDKGYPVGPGALLIINEGTFTHPDLKCREPGTSEDRDSLELVFRSLGYGVHIANNCNGDAFKEHLASAVDLIGDGVGPFVLAFLSHGCSGDRLYFADGTQMSMLEIRRALLQHRTLDGRPKIIIVQACRGQDHLVALKDGSTVIMKEGEDFSPDSAVVDPMADTIVMWSCMEERVAYLHRDIGSMFIILTCDEILKSMSGAERATSISAETHIIDLSMSVNKSMENYVTRCHGFRMLTSPETISSLKKPLFLGPPVDEDKFGRAKERIDGLKLELARIWPRAAGQVQVVPNLQPDDVHKDPGCHCVDDCVPSGTCRCRQAGAPCGPECRHDGGPKNKSDKCANAPRACRCKGGCGSGRCGCRKYSVPCGERCHPGAACGNRQAPREFSSTVKVKFERAQSSKDAKEKSTSTTSTTHSPDHVDRGTRAYVTDGGGAAVSGCKCRTGCGAKSKLCGCRKRDLICGPRCHGGSPCENLPKKGPKQKSNKLATGNVNVSDTACPTGGEGSRCGLGAADRAVCAVRSATAGRAGSNCANRIKASGADKIVKCKCKTGCSPNSRCSCRKADVLCGPNCHPGEQCEN</sequence>
<dbReference type="SMART" id="SM00115">
    <property type="entry name" value="CASc"/>
    <property type="match status" value="1"/>
</dbReference>
<evidence type="ECO:0000256" key="3">
    <source>
        <dbReference type="SAM" id="MobiDB-lite"/>
    </source>
</evidence>
<dbReference type="PROSITE" id="PS50208">
    <property type="entry name" value="CASPASE_P20"/>
    <property type="match status" value="1"/>
</dbReference>
<keyword evidence="2" id="KW-0949">S-adenosyl-L-methionine</keyword>
<dbReference type="KEGG" id="foc:113216768"/>
<gene>
    <name evidence="7" type="primary">LOC113216768</name>
</gene>
<dbReference type="GO" id="GO:0004197">
    <property type="term" value="F:cysteine-type endopeptidase activity"/>
    <property type="evidence" value="ECO:0007669"/>
    <property type="project" value="InterPro"/>
</dbReference>
<dbReference type="GeneID" id="113216768"/>
<dbReference type="AlphaFoldDB" id="A0A9C6X284"/>
<dbReference type="GO" id="GO:0042054">
    <property type="term" value="F:histone methyltransferase activity"/>
    <property type="evidence" value="ECO:0007669"/>
    <property type="project" value="InterPro"/>
</dbReference>
<reference evidence="7" key="1">
    <citation type="submission" date="2025-08" db="UniProtKB">
        <authorList>
            <consortium name="RefSeq"/>
        </authorList>
    </citation>
    <scope>IDENTIFICATION</scope>
    <source>
        <tissue evidence="7">Whole organism</tissue>
    </source>
</reference>
<proteinExistence type="inferred from homology"/>
<dbReference type="Proteomes" id="UP000504606">
    <property type="component" value="Unplaced"/>
</dbReference>
<dbReference type="Pfam" id="PF00656">
    <property type="entry name" value="Peptidase_C14"/>
    <property type="match status" value="1"/>
</dbReference>
<feature type="domain" description="Caspase family p20" evidence="4">
    <location>
        <begin position="80"/>
        <end position="202"/>
    </location>
</feature>
<dbReference type="InterPro" id="IPR011600">
    <property type="entry name" value="Pept_C14_caspase"/>
</dbReference>
<keyword evidence="6" id="KW-1185">Reference proteome</keyword>
<evidence type="ECO:0000313" key="6">
    <source>
        <dbReference type="Proteomes" id="UP000504606"/>
    </source>
</evidence>
<evidence type="ECO:0000256" key="1">
    <source>
        <dbReference type="ARBA" id="ARBA00010134"/>
    </source>
</evidence>